<dbReference type="GO" id="GO:0016102">
    <property type="term" value="P:diterpenoid biosynthetic process"/>
    <property type="evidence" value="ECO:0007669"/>
    <property type="project" value="InterPro"/>
</dbReference>
<comment type="cofactor">
    <cofactor evidence="1">
        <name>Mg(2+)</name>
        <dbReference type="ChEBI" id="CHEBI:18420"/>
    </cofactor>
</comment>
<dbReference type="GO" id="GO:0010333">
    <property type="term" value="F:terpene synthase activity"/>
    <property type="evidence" value="ECO:0007669"/>
    <property type="project" value="InterPro"/>
</dbReference>
<dbReference type="PANTHER" id="PTHR31225:SF9">
    <property type="entry name" value="TERPENE SYNTHASE 10"/>
    <property type="match status" value="1"/>
</dbReference>
<evidence type="ECO:0000259" key="6">
    <source>
        <dbReference type="Pfam" id="PF03936"/>
    </source>
</evidence>
<proteinExistence type="predicted"/>
<name>A0A922D7E0_CARIL</name>
<dbReference type="SFLD" id="SFLDS00005">
    <property type="entry name" value="Isoprenoid_Synthase_Type_I"/>
    <property type="match status" value="1"/>
</dbReference>
<dbReference type="InterPro" id="IPR001906">
    <property type="entry name" value="Terpene_synth_N"/>
</dbReference>
<dbReference type="FunFam" id="1.50.10.130:FF:000001">
    <property type="entry name" value="Isoprene synthase, chloroplastic"/>
    <property type="match status" value="1"/>
</dbReference>
<dbReference type="Pfam" id="PF01397">
    <property type="entry name" value="Terpene_synth"/>
    <property type="match status" value="1"/>
</dbReference>
<evidence type="ECO:0000256" key="2">
    <source>
        <dbReference type="ARBA" id="ARBA00022723"/>
    </source>
</evidence>
<dbReference type="SFLD" id="SFLDG01019">
    <property type="entry name" value="Terpene_Cyclase_Like_1_C_Termi"/>
    <property type="match status" value="1"/>
</dbReference>
<feature type="domain" description="Terpene synthase N-terminal" evidence="5">
    <location>
        <begin position="66"/>
        <end position="242"/>
    </location>
</feature>
<keyword evidence="2" id="KW-0479">Metal-binding</keyword>
<dbReference type="InterPro" id="IPR005630">
    <property type="entry name" value="Terpene_synthase_metal-bd"/>
</dbReference>
<gene>
    <name evidence="7" type="ORF">I3842_15G102300</name>
</gene>
<sequence length="601" mass="70041">MHLSILDSIRNCKPSTILLPPKRLVSTLTRRKCGDVPHSFQTMAPQENSSIDSTIVRRSANYQPTIWHYDYIQSIRSEYMGELLTPKIDKLKGEVKTMFRKVMDPIKQLELIDILQRLGVSYHFEDEIRTILENKYNTHHSGDICEKQNLYATAVEFRLLRQQGYDVPQETFKSFLNKNKNFKECFCVDIEGMLALYEASFHQREGESILEEARYFATKHLKEYVDRNKDDQYLCMMVSHALELPLHWRAIRLEARWFIDAYRSREDMNPTLLDLAELDFNIVQAIHQEDLKEVSRWWRSTGLGDLSFVRDRVVENFLWAVGLLFQPQFGYERRMLTKLGALLTVIDDVYDVYGTLEELKLFTDVVERWDVNAMEQLPYYLQICFLAVYNTVNEMAFDTLKEKGCNILWYMKKAWADICRSYLLEANWFYNGHTPSLQEYFECGWITIALPNILVHCYFFINNPITEEALDSLEEYPDIIRLSSLIGRLADDLGTSSDELKRGDNPKSIQCYMNDTGASEEDARQYMKSLISATWKTINGNLIASSPFSKTFNEIATRGEFGPVRVSLFMYQHGDGHGIVDRETKDRVLALFIHPIPIANN</sequence>
<keyword evidence="3" id="KW-0460">Magnesium</keyword>
<evidence type="ECO:0000313" key="8">
    <source>
        <dbReference type="Proteomes" id="UP000811246"/>
    </source>
</evidence>
<dbReference type="FunFam" id="1.10.600.10:FF:000007">
    <property type="entry name" value="Isoprene synthase, chloroplastic"/>
    <property type="match status" value="1"/>
</dbReference>
<dbReference type="Proteomes" id="UP000811246">
    <property type="component" value="Chromosome 15"/>
</dbReference>
<organism evidence="7 8">
    <name type="scientific">Carya illinoinensis</name>
    <name type="common">Pecan</name>
    <dbReference type="NCBI Taxonomy" id="32201"/>
    <lineage>
        <taxon>Eukaryota</taxon>
        <taxon>Viridiplantae</taxon>
        <taxon>Streptophyta</taxon>
        <taxon>Embryophyta</taxon>
        <taxon>Tracheophyta</taxon>
        <taxon>Spermatophyta</taxon>
        <taxon>Magnoliopsida</taxon>
        <taxon>eudicotyledons</taxon>
        <taxon>Gunneridae</taxon>
        <taxon>Pentapetalae</taxon>
        <taxon>rosids</taxon>
        <taxon>fabids</taxon>
        <taxon>Fagales</taxon>
        <taxon>Juglandaceae</taxon>
        <taxon>Carya</taxon>
    </lineage>
</organism>
<comment type="caution">
    <text evidence="7">The sequence shown here is derived from an EMBL/GenBank/DDBJ whole genome shotgun (WGS) entry which is preliminary data.</text>
</comment>
<dbReference type="CDD" id="cd00684">
    <property type="entry name" value="Terpene_cyclase_plant_C1"/>
    <property type="match status" value="1"/>
</dbReference>
<dbReference type="InterPro" id="IPR044814">
    <property type="entry name" value="Terpene_cyclase_plant_C1"/>
</dbReference>
<evidence type="ECO:0000256" key="3">
    <source>
        <dbReference type="ARBA" id="ARBA00022842"/>
    </source>
</evidence>
<reference evidence="7" key="1">
    <citation type="submission" date="2021-01" db="EMBL/GenBank/DDBJ databases">
        <authorList>
            <person name="Lovell J.T."/>
            <person name="Bentley N."/>
            <person name="Bhattarai G."/>
            <person name="Jenkins J.W."/>
            <person name="Sreedasyam A."/>
            <person name="Alarcon Y."/>
            <person name="Bock C."/>
            <person name="Boston L."/>
            <person name="Carlson J."/>
            <person name="Cervantes K."/>
            <person name="Clermont K."/>
            <person name="Krom N."/>
            <person name="Kubenka K."/>
            <person name="Mamidi S."/>
            <person name="Mattison C."/>
            <person name="Monteros M."/>
            <person name="Pisani C."/>
            <person name="Plott C."/>
            <person name="Rajasekar S."/>
            <person name="Rhein H.S."/>
            <person name="Rohla C."/>
            <person name="Song M."/>
            <person name="Hilaire R.S."/>
            <person name="Shu S."/>
            <person name="Wells L."/>
            <person name="Wang X."/>
            <person name="Webber J."/>
            <person name="Heerema R.J."/>
            <person name="Klein P."/>
            <person name="Conner P."/>
            <person name="Grauke L."/>
            <person name="Grimwood J."/>
            <person name="Schmutz J."/>
            <person name="Randall J.J."/>
        </authorList>
    </citation>
    <scope>NUCLEOTIDE SEQUENCE</scope>
    <source>
        <tissue evidence="7">Leaf</tissue>
    </source>
</reference>
<dbReference type="PANTHER" id="PTHR31225">
    <property type="entry name" value="OS04G0344100 PROTEIN-RELATED"/>
    <property type="match status" value="1"/>
</dbReference>
<feature type="domain" description="Terpene synthase metal-binding" evidence="6">
    <location>
        <begin position="304"/>
        <end position="537"/>
    </location>
</feature>
<dbReference type="InterPro" id="IPR034741">
    <property type="entry name" value="Terpene_cyclase-like_1_C"/>
</dbReference>
<dbReference type="InterPro" id="IPR050148">
    <property type="entry name" value="Terpene_synthase-like"/>
</dbReference>
<dbReference type="GO" id="GO:0000287">
    <property type="term" value="F:magnesium ion binding"/>
    <property type="evidence" value="ECO:0007669"/>
    <property type="project" value="InterPro"/>
</dbReference>
<accession>A0A922D7E0</accession>
<evidence type="ECO:0000256" key="4">
    <source>
        <dbReference type="ARBA" id="ARBA00023239"/>
    </source>
</evidence>
<protein>
    <submittedName>
        <fullName evidence="7">Uncharacterized protein</fullName>
    </submittedName>
</protein>
<evidence type="ECO:0000313" key="7">
    <source>
        <dbReference type="EMBL" id="KAG6675449.1"/>
    </source>
</evidence>
<dbReference type="AlphaFoldDB" id="A0A922D7E0"/>
<evidence type="ECO:0000256" key="1">
    <source>
        <dbReference type="ARBA" id="ARBA00001946"/>
    </source>
</evidence>
<dbReference type="EMBL" id="CM031839">
    <property type="protein sequence ID" value="KAG6675449.1"/>
    <property type="molecule type" value="Genomic_DNA"/>
</dbReference>
<dbReference type="Pfam" id="PF03936">
    <property type="entry name" value="Terpene_synth_C"/>
    <property type="match status" value="1"/>
</dbReference>
<keyword evidence="4" id="KW-0456">Lyase</keyword>
<evidence type="ECO:0000259" key="5">
    <source>
        <dbReference type="Pfam" id="PF01397"/>
    </source>
</evidence>